<comment type="caution">
    <text evidence="2">The sequence shown here is derived from an EMBL/GenBank/DDBJ whole genome shotgun (WGS) entry which is preliminary data.</text>
</comment>
<dbReference type="AlphaFoldDB" id="A0A2N3HG05"/>
<dbReference type="RefSeq" id="WP_106660869.1">
    <property type="nucleotide sequence ID" value="NZ_PJEO01000054.1"/>
</dbReference>
<dbReference type="PROSITE" id="PS51257">
    <property type="entry name" value="PROKAR_LIPOPROTEIN"/>
    <property type="match status" value="1"/>
</dbReference>
<feature type="signal peptide" evidence="1">
    <location>
        <begin position="1"/>
        <end position="22"/>
    </location>
</feature>
<dbReference type="EMBL" id="PJEO01000054">
    <property type="protein sequence ID" value="PKQ43917.1"/>
    <property type="molecule type" value="Genomic_DNA"/>
</dbReference>
<accession>A0A2N3HG05</accession>
<sequence length="138" mass="15597">MKTTFKIILCCLSVFWIIISCSKDDLDIFVVNDFTTTIDENPNQDQLIGIIPYQVNKGLTEFIITSQNVPNAISINNSYGFSNASIYVQDPVHFDFETNPIIIATIKVNRVIVHLDFSQDILDTKIITVSINLKDLPE</sequence>
<organism evidence="2 3">
    <name type="scientific">Confluentibacter flavum</name>
    <dbReference type="NCBI Taxonomy" id="1909700"/>
    <lineage>
        <taxon>Bacteria</taxon>
        <taxon>Pseudomonadati</taxon>
        <taxon>Bacteroidota</taxon>
        <taxon>Flavobacteriia</taxon>
        <taxon>Flavobacteriales</taxon>
        <taxon>Flavobacteriaceae</taxon>
        <taxon>Confluentibacter</taxon>
    </lineage>
</organism>
<gene>
    <name evidence="2" type="ORF">CSW08_15975</name>
</gene>
<evidence type="ECO:0000313" key="3">
    <source>
        <dbReference type="Proteomes" id="UP000233435"/>
    </source>
</evidence>
<name>A0A2N3HG05_9FLAO</name>
<protein>
    <recommendedName>
        <fullName evidence="4">DUF1735 domain-containing protein</fullName>
    </recommendedName>
</protein>
<keyword evidence="3" id="KW-1185">Reference proteome</keyword>
<feature type="chain" id="PRO_5014794466" description="DUF1735 domain-containing protein" evidence="1">
    <location>
        <begin position="23"/>
        <end position="138"/>
    </location>
</feature>
<evidence type="ECO:0000313" key="2">
    <source>
        <dbReference type="EMBL" id="PKQ43917.1"/>
    </source>
</evidence>
<reference evidence="2 3" key="1">
    <citation type="submission" date="2017-12" db="EMBL/GenBank/DDBJ databases">
        <title>Confluentibacter flavum sp. nov., isolated from the saline lake.</title>
        <authorList>
            <person name="Yu L."/>
        </authorList>
    </citation>
    <scope>NUCLEOTIDE SEQUENCE [LARGE SCALE GENOMIC DNA]</scope>
    <source>
        <strain evidence="2 3">3B</strain>
    </source>
</reference>
<keyword evidence="1" id="KW-0732">Signal</keyword>
<evidence type="ECO:0008006" key="4">
    <source>
        <dbReference type="Google" id="ProtNLM"/>
    </source>
</evidence>
<proteinExistence type="predicted"/>
<evidence type="ECO:0000256" key="1">
    <source>
        <dbReference type="SAM" id="SignalP"/>
    </source>
</evidence>
<dbReference type="OrthoDB" id="1439291at2"/>
<dbReference type="Proteomes" id="UP000233435">
    <property type="component" value="Unassembled WGS sequence"/>
</dbReference>